<dbReference type="InterPro" id="IPR001597">
    <property type="entry name" value="ArAA_b-elim_lyase/Thr_aldolase"/>
</dbReference>
<comment type="similarity">
    <text evidence="2">Belongs to the threonine aldolase family.</text>
</comment>
<evidence type="ECO:0000256" key="4">
    <source>
        <dbReference type="ARBA" id="ARBA00023239"/>
    </source>
</evidence>
<dbReference type="GO" id="GO:0008732">
    <property type="term" value="F:L-allo-threonine aldolase activity"/>
    <property type="evidence" value="ECO:0007669"/>
    <property type="project" value="TreeGrafter"/>
</dbReference>
<dbReference type="SUPFAM" id="SSF53383">
    <property type="entry name" value="PLP-dependent transferases"/>
    <property type="match status" value="1"/>
</dbReference>
<evidence type="ECO:0000259" key="6">
    <source>
        <dbReference type="Pfam" id="PF01212"/>
    </source>
</evidence>
<organism evidence="7 8">
    <name type="scientific">Agrocybe chaxingu</name>
    <dbReference type="NCBI Taxonomy" id="84603"/>
    <lineage>
        <taxon>Eukaryota</taxon>
        <taxon>Fungi</taxon>
        <taxon>Dikarya</taxon>
        <taxon>Basidiomycota</taxon>
        <taxon>Agaricomycotina</taxon>
        <taxon>Agaricomycetes</taxon>
        <taxon>Agaricomycetidae</taxon>
        <taxon>Agaricales</taxon>
        <taxon>Agaricineae</taxon>
        <taxon>Strophariaceae</taxon>
        <taxon>Agrocybe</taxon>
    </lineage>
</organism>
<feature type="domain" description="Aromatic amino acid beta-eliminating lyase/threonine aldolase" evidence="6">
    <location>
        <begin position="131"/>
        <end position="325"/>
    </location>
</feature>
<dbReference type="EMBL" id="JANKHO010000574">
    <property type="protein sequence ID" value="KAJ3508304.1"/>
    <property type="molecule type" value="Genomic_DNA"/>
</dbReference>
<reference evidence="7" key="1">
    <citation type="submission" date="2022-07" db="EMBL/GenBank/DDBJ databases">
        <title>Genome Sequence of Agrocybe chaxingu.</title>
        <authorList>
            <person name="Buettner E."/>
        </authorList>
    </citation>
    <scope>NUCLEOTIDE SEQUENCE</scope>
    <source>
        <strain evidence="7">MP-N11</strain>
    </source>
</reference>
<dbReference type="InterPro" id="IPR015421">
    <property type="entry name" value="PyrdxlP-dep_Trfase_major"/>
</dbReference>
<evidence type="ECO:0000313" key="7">
    <source>
        <dbReference type="EMBL" id="KAJ3508304.1"/>
    </source>
</evidence>
<comment type="caution">
    <text evidence="7">The sequence shown here is derived from an EMBL/GenBank/DDBJ whole genome shotgun (WGS) entry which is preliminary data.</text>
</comment>
<dbReference type="Gene3D" id="3.40.640.10">
    <property type="entry name" value="Type I PLP-dependent aspartate aminotransferase-like (Major domain)"/>
    <property type="match status" value="1"/>
</dbReference>
<dbReference type="InterPro" id="IPR023603">
    <property type="entry name" value="Low_specificity_L-TA-like"/>
</dbReference>
<keyword evidence="8" id="KW-1185">Reference proteome</keyword>
<keyword evidence="3" id="KW-0663">Pyridoxal phosphate</keyword>
<accession>A0A9W8JZG9</accession>
<dbReference type="Gene3D" id="3.90.1150.10">
    <property type="entry name" value="Aspartate Aminotransferase, domain 1"/>
    <property type="match status" value="1"/>
</dbReference>
<dbReference type="Proteomes" id="UP001148786">
    <property type="component" value="Unassembled WGS sequence"/>
</dbReference>
<evidence type="ECO:0000256" key="5">
    <source>
        <dbReference type="PIRSR" id="PIRSR017617-1"/>
    </source>
</evidence>
<name>A0A9W8JZG9_9AGAR</name>
<dbReference type="GO" id="GO:0006545">
    <property type="term" value="P:glycine biosynthetic process"/>
    <property type="evidence" value="ECO:0007669"/>
    <property type="project" value="TreeGrafter"/>
</dbReference>
<evidence type="ECO:0000313" key="8">
    <source>
        <dbReference type="Proteomes" id="UP001148786"/>
    </source>
</evidence>
<protein>
    <recommendedName>
        <fullName evidence="6">Aromatic amino acid beta-eliminating lyase/threonine aldolase domain-containing protein</fullName>
    </recommendedName>
</protein>
<dbReference type="OrthoDB" id="10261951at2759"/>
<evidence type="ECO:0000256" key="3">
    <source>
        <dbReference type="ARBA" id="ARBA00022898"/>
    </source>
</evidence>
<evidence type="ECO:0000256" key="2">
    <source>
        <dbReference type="ARBA" id="ARBA00006966"/>
    </source>
</evidence>
<dbReference type="Pfam" id="PF01212">
    <property type="entry name" value="Beta_elim_lyase"/>
    <property type="match status" value="1"/>
</dbReference>
<dbReference type="InterPro" id="IPR015424">
    <property type="entry name" value="PyrdxlP-dep_Trfase"/>
</dbReference>
<dbReference type="GO" id="GO:0005829">
    <property type="term" value="C:cytosol"/>
    <property type="evidence" value="ECO:0007669"/>
    <property type="project" value="TreeGrafter"/>
</dbReference>
<dbReference type="FunFam" id="3.40.640.10:FF:000030">
    <property type="entry name" value="Low-specificity L-threonine aldolase"/>
    <property type="match status" value="1"/>
</dbReference>
<dbReference type="InterPro" id="IPR015422">
    <property type="entry name" value="PyrdxlP-dep_Trfase_small"/>
</dbReference>
<dbReference type="PANTHER" id="PTHR48097:SF9">
    <property type="entry name" value="L-THREONINE ALDOLASE"/>
    <property type="match status" value="1"/>
</dbReference>
<comment type="cofactor">
    <cofactor evidence="1">
        <name>pyridoxal 5'-phosphate</name>
        <dbReference type="ChEBI" id="CHEBI:597326"/>
    </cofactor>
</comment>
<dbReference type="PIRSF" id="PIRSF017617">
    <property type="entry name" value="Thr_aldolase"/>
    <property type="match status" value="1"/>
</dbReference>
<dbReference type="AlphaFoldDB" id="A0A9W8JZG9"/>
<sequence length="410" mass="44802">MSTRNFSTVADQVKLDILSKTHVLENAAKRKETARNFVLPTEEMYAYATLATLGDDVYFEPSTAFVEVLNSLFRELIPKQGTRVPCRAIDWERSGHFRPFRNSFEPDSSQNPFEATSLLSPMRPPVPYPQYEAGGAAFHSGAAVIAVVPSNNHHITLQDVKDNVILTDNIHFAPTEVVALENTLNGTIIPQDDIVAISEYAHSVGLKMHLDGARIWHVAAETSTPLKELCDPFDSVSLCFSKGLGAPVGSCLVGTKEFIAKARWFRKLFGGAMRQTGILAASAAYALSHNFPQLPRVHVLAKRLEAGLEEIGAKILSSAETCMIFYDPSTIGVTYDEIAERGEALPEPLVLGGSRLVVHIQTSDAAVDDFLAVVRQLAEEKKAAGFVKPEGLVNGAVKDVYVRRDKKPAQ</sequence>
<dbReference type="PANTHER" id="PTHR48097">
    <property type="entry name" value="L-THREONINE ALDOLASE-RELATED"/>
    <property type="match status" value="1"/>
</dbReference>
<feature type="modified residue" description="N6-(pyridoxal phosphate)lysine" evidence="5">
    <location>
        <position position="242"/>
    </location>
</feature>
<keyword evidence="4" id="KW-0456">Lyase</keyword>
<gene>
    <name evidence="7" type="ORF">NLJ89_g5830</name>
</gene>
<evidence type="ECO:0000256" key="1">
    <source>
        <dbReference type="ARBA" id="ARBA00001933"/>
    </source>
</evidence>
<proteinExistence type="inferred from homology"/>
<dbReference type="GO" id="GO:0006567">
    <property type="term" value="P:L-threonine catabolic process"/>
    <property type="evidence" value="ECO:0007669"/>
    <property type="project" value="TreeGrafter"/>
</dbReference>